<evidence type="ECO:0000313" key="3">
    <source>
        <dbReference type="EMBL" id="MBO1519143.1"/>
    </source>
</evidence>
<feature type="transmembrane region" description="Helical" evidence="1">
    <location>
        <begin position="63"/>
        <end position="84"/>
    </location>
</feature>
<keyword evidence="1" id="KW-0472">Membrane</keyword>
<evidence type="ECO:0000256" key="1">
    <source>
        <dbReference type="SAM" id="Phobius"/>
    </source>
</evidence>
<keyword evidence="1" id="KW-1133">Transmembrane helix</keyword>
<dbReference type="Pfam" id="PF09835">
    <property type="entry name" value="DUF2062"/>
    <property type="match status" value="1"/>
</dbReference>
<reference evidence="3 4" key="1">
    <citation type="submission" date="2021-03" db="EMBL/GenBank/DDBJ databases">
        <title>Oceanisphaera sp. nov., isolated from the intestine.</title>
        <authorList>
            <person name="Zhao L.-H."/>
            <person name="Shi L.-F."/>
        </authorList>
    </citation>
    <scope>NUCLEOTIDE SEQUENCE [LARGE SCALE GENOMIC DNA]</scope>
    <source>
        <strain evidence="3 4">DM8</strain>
    </source>
</reference>
<feature type="transmembrane region" description="Helical" evidence="1">
    <location>
        <begin position="37"/>
        <end position="57"/>
    </location>
</feature>
<sequence>MVQRWLRSKIPNQASLHQHKLLRLFGKRWLDPDYWRYNRHSVATAIACGLFAAWLPLPLHSLVAIGLAILLRGYLPLAIAMVWVNNPLTIAPMFYVAYHLGVRLLGLPVLEFSHALEHDLTSIIWPLLTGALLLGLACALCGWLLTHLYWRWKIQKAWKARRR</sequence>
<evidence type="ECO:0000313" key="4">
    <source>
        <dbReference type="Proteomes" id="UP000664882"/>
    </source>
</evidence>
<name>A0ABS3NEZ1_9GAMM</name>
<dbReference type="Proteomes" id="UP000664882">
    <property type="component" value="Unassembled WGS sequence"/>
</dbReference>
<comment type="caution">
    <text evidence="3">The sequence shown here is derived from an EMBL/GenBank/DDBJ whole genome shotgun (WGS) entry which is preliminary data.</text>
</comment>
<keyword evidence="4" id="KW-1185">Reference proteome</keyword>
<gene>
    <name evidence="3" type="ORF">J3U76_05780</name>
</gene>
<dbReference type="InterPro" id="IPR018639">
    <property type="entry name" value="DUF2062"/>
</dbReference>
<dbReference type="EMBL" id="JAGDFX010000005">
    <property type="protein sequence ID" value="MBO1519143.1"/>
    <property type="molecule type" value="Genomic_DNA"/>
</dbReference>
<keyword evidence="1" id="KW-0812">Transmembrane</keyword>
<protein>
    <submittedName>
        <fullName evidence="3">DUF2062 domain-containing protein</fullName>
    </submittedName>
</protein>
<proteinExistence type="predicted"/>
<feature type="transmembrane region" description="Helical" evidence="1">
    <location>
        <begin position="96"/>
        <end position="116"/>
    </location>
</feature>
<accession>A0ABS3NEZ1</accession>
<dbReference type="PANTHER" id="PTHR40547">
    <property type="entry name" value="SLL0298 PROTEIN"/>
    <property type="match status" value="1"/>
</dbReference>
<dbReference type="PANTHER" id="PTHR40547:SF1">
    <property type="entry name" value="SLL0298 PROTEIN"/>
    <property type="match status" value="1"/>
</dbReference>
<evidence type="ECO:0000259" key="2">
    <source>
        <dbReference type="Pfam" id="PF09835"/>
    </source>
</evidence>
<organism evidence="3 4">
    <name type="scientific">Oceanisphaera pacifica</name>
    <dbReference type="NCBI Taxonomy" id="2818389"/>
    <lineage>
        <taxon>Bacteria</taxon>
        <taxon>Pseudomonadati</taxon>
        <taxon>Pseudomonadota</taxon>
        <taxon>Gammaproteobacteria</taxon>
        <taxon>Aeromonadales</taxon>
        <taxon>Aeromonadaceae</taxon>
        <taxon>Oceanisphaera</taxon>
    </lineage>
</organism>
<feature type="domain" description="DUF2062" evidence="2">
    <location>
        <begin position="22"/>
        <end position="159"/>
    </location>
</feature>
<feature type="transmembrane region" description="Helical" evidence="1">
    <location>
        <begin position="122"/>
        <end position="146"/>
    </location>
</feature>